<organism evidence="4 5">
    <name type="scientific">Yoonia sediminilitoris</name>
    <dbReference type="NCBI Taxonomy" id="1286148"/>
    <lineage>
        <taxon>Bacteria</taxon>
        <taxon>Pseudomonadati</taxon>
        <taxon>Pseudomonadota</taxon>
        <taxon>Alphaproteobacteria</taxon>
        <taxon>Rhodobacterales</taxon>
        <taxon>Paracoccaceae</taxon>
        <taxon>Yoonia</taxon>
    </lineage>
</organism>
<dbReference type="PANTHER" id="PTHR45138:SF9">
    <property type="entry name" value="DIGUANYLATE CYCLASE DGCM-RELATED"/>
    <property type="match status" value="1"/>
</dbReference>
<dbReference type="Pfam" id="PF01590">
    <property type="entry name" value="GAF"/>
    <property type="match status" value="1"/>
</dbReference>
<dbReference type="GO" id="GO:0052621">
    <property type="term" value="F:diguanylate cyclase activity"/>
    <property type="evidence" value="ECO:0007669"/>
    <property type="project" value="UniProtKB-EC"/>
</dbReference>
<dbReference type="Pfam" id="PF00990">
    <property type="entry name" value="GGDEF"/>
    <property type="match status" value="1"/>
</dbReference>
<dbReference type="OrthoDB" id="9812260at2"/>
<dbReference type="InterPro" id="IPR000160">
    <property type="entry name" value="GGDEF_dom"/>
</dbReference>
<dbReference type="GO" id="GO:0043709">
    <property type="term" value="P:cell adhesion involved in single-species biofilm formation"/>
    <property type="evidence" value="ECO:0007669"/>
    <property type="project" value="TreeGrafter"/>
</dbReference>
<dbReference type="Gene3D" id="3.30.450.40">
    <property type="match status" value="1"/>
</dbReference>
<dbReference type="EC" id="2.7.7.65" evidence="1"/>
<dbReference type="InterPro" id="IPR043128">
    <property type="entry name" value="Rev_trsase/Diguanyl_cyclase"/>
</dbReference>
<dbReference type="Gene3D" id="3.30.70.270">
    <property type="match status" value="1"/>
</dbReference>
<dbReference type="InterPro" id="IPR050469">
    <property type="entry name" value="Diguanylate_Cyclase"/>
</dbReference>
<evidence type="ECO:0000256" key="1">
    <source>
        <dbReference type="ARBA" id="ARBA00012528"/>
    </source>
</evidence>
<dbReference type="FunFam" id="3.30.70.270:FF:000001">
    <property type="entry name" value="Diguanylate cyclase domain protein"/>
    <property type="match status" value="1"/>
</dbReference>
<sequence>MRVIRSIDEVFATSTVPQSEVESGDICVPIAFLNDLNNADTTDGLLSVYSVWAQKLLGADRCSIALKEDANSLVVTVMNGEAGMPMGARYALHDTIIGAVSQREEMLHIPDITQLDIAEAKAVMKMGYHAAILAPIVSGDICFGTLNANFKSQIKDAPAQLALIQVMAQSLAARMRIISQMDDLNDLVLTDALTGAHNRRFLDAQAQKLWEAWTDHRSPFCVVTIDVDKFKRVNDTHGHDAGDTVLRTMVKRLMSNSRVDDHIIRLGGEEFCTLSGKSDLKDGIARARRLHTAIRQNPFQIGALALPLTISVGLSCVVSDDTCYEDVLLRADQALYQAKALGRDRIVTCGNDVFMVV</sequence>
<name>A0A2T6KIH2_9RHOB</name>
<dbReference type="SUPFAM" id="SSF55781">
    <property type="entry name" value="GAF domain-like"/>
    <property type="match status" value="1"/>
</dbReference>
<evidence type="ECO:0000313" key="5">
    <source>
        <dbReference type="Proteomes" id="UP000244523"/>
    </source>
</evidence>
<dbReference type="CDD" id="cd01949">
    <property type="entry name" value="GGDEF"/>
    <property type="match status" value="1"/>
</dbReference>
<dbReference type="SMART" id="SM00065">
    <property type="entry name" value="GAF"/>
    <property type="match status" value="1"/>
</dbReference>
<dbReference type="RefSeq" id="WP_108386185.1">
    <property type="nucleotide sequence ID" value="NZ_QBUD01000004.1"/>
</dbReference>
<dbReference type="EMBL" id="QBUD01000004">
    <property type="protein sequence ID" value="PUB15507.1"/>
    <property type="molecule type" value="Genomic_DNA"/>
</dbReference>
<reference evidence="4 5" key="1">
    <citation type="submission" date="2018-04" db="EMBL/GenBank/DDBJ databases">
        <title>Genomic Encyclopedia of Archaeal and Bacterial Type Strains, Phase II (KMG-II): from individual species to whole genera.</title>
        <authorList>
            <person name="Goeker M."/>
        </authorList>
    </citation>
    <scope>NUCLEOTIDE SEQUENCE [LARGE SCALE GENOMIC DNA]</scope>
    <source>
        <strain evidence="4 5">DSM 29955</strain>
    </source>
</reference>
<dbReference type="GO" id="GO:1902201">
    <property type="term" value="P:negative regulation of bacterial-type flagellum-dependent cell motility"/>
    <property type="evidence" value="ECO:0007669"/>
    <property type="project" value="TreeGrafter"/>
</dbReference>
<proteinExistence type="predicted"/>
<comment type="catalytic activity">
    <reaction evidence="2">
        <text>2 GTP = 3',3'-c-di-GMP + 2 diphosphate</text>
        <dbReference type="Rhea" id="RHEA:24898"/>
        <dbReference type="ChEBI" id="CHEBI:33019"/>
        <dbReference type="ChEBI" id="CHEBI:37565"/>
        <dbReference type="ChEBI" id="CHEBI:58805"/>
        <dbReference type="EC" id="2.7.7.65"/>
    </reaction>
</comment>
<dbReference type="Proteomes" id="UP000244523">
    <property type="component" value="Unassembled WGS sequence"/>
</dbReference>
<dbReference type="GO" id="GO:0005886">
    <property type="term" value="C:plasma membrane"/>
    <property type="evidence" value="ECO:0007669"/>
    <property type="project" value="TreeGrafter"/>
</dbReference>
<dbReference type="PROSITE" id="PS50887">
    <property type="entry name" value="GGDEF"/>
    <property type="match status" value="1"/>
</dbReference>
<accession>A0A2T6KIH2</accession>
<evidence type="ECO:0000259" key="3">
    <source>
        <dbReference type="PROSITE" id="PS50887"/>
    </source>
</evidence>
<dbReference type="InterPro" id="IPR029787">
    <property type="entry name" value="Nucleotide_cyclase"/>
</dbReference>
<gene>
    <name evidence="4" type="ORF">C8N45_104127</name>
</gene>
<dbReference type="PANTHER" id="PTHR45138">
    <property type="entry name" value="REGULATORY COMPONENTS OF SENSORY TRANSDUCTION SYSTEM"/>
    <property type="match status" value="1"/>
</dbReference>
<dbReference type="InterPro" id="IPR029016">
    <property type="entry name" value="GAF-like_dom_sf"/>
</dbReference>
<comment type="caution">
    <text evidence="4">The sequence shown here is derived from an EMBL/GenBank/DDBJ whole genome shotgun (WGS) entry which is preliminary data.</text>
</comment>
<protein>
    <recommendedName>
        <fullName evidence="1">diguanylate cyclase</fullName>
        <ecNumber evidence="1">2.7.7.65</ecNumber>
    </recommendedName>
</protein>
<evidence type="ECO:0000313" key="4">
    <source>
        <dbReference type="EMBL" id="PUB15507.1"/>
    </source>
</evidence>
<evidence type="ECO:0000256" key="2">
    <source>
        <dbReference type="ARBA" id="ARBA00034247"/>
    </source>
</evidence>
<dbReference type="SMART" id="SM00267">
    <property type="entry name" value="GGDEF"/>
    <property type="match status" value="1"/>
</dbReference>
<dbReference type="InterPro" id="IPR003018">
    <property type="entry name" value="GAF"/>
</dbReference>
<dbReference type="NCBIfam" id="TIGR00254">
    <property type="entry name" value="GGDEF"/>
    <property type="match status" value="1"/>
</dbReference>
<feature type="domain" description="GGDEF" evidence="3">
    <location>
        <begin position="218"/>
        <end position="351"/>
    </location>
</feature>
<dbReference type="SUPFAM" id="SSF55073">
    <property type="entry name" value="Nucleotide cyclase"/>
    <property type="match status" value="1"/>
</dbReference>
<keyword evidence="5" id="KW-1185">Reference proteome</keyword>
<dbReference type="AlphaFoldDB" id="A0A2T6KIH2"/>